<organism evidence="4 5">
    <name type="scientific">Rothia aeria</name>
    <dbReference type="NCBI Taxonomy" id="172042"/>
    <lineage>
        <taxon>Bacteria</taxon>
        <taxon>Bacillati</taxon>
        <taxon>Actinomycetota</taxon>
        <taxon>Actinomycetes</taxon>
        <taxon>Micrococcales</taxon>
        <taxon>Micrococcaceae</taxon>
        <taxon>Rothia</taxon>
    </lineage>
</organism>
<dbReference type="SUPFAM" id="SSF52540">
    <property type="entry name" value="P-loop containing nucleoside triphosphate hydrolases"/>
    <property type="match status" value="1"/>
</dbReference>
<dbReference type="GO" id="GO:0009898">
    <property type="term" value="C:cytoplasmic side of plasma membrane"/>
    <property type="evidence" value="ECO:0007669"/>
    <property type="project" value="TreeGrafter"/>
</dbReference>
<dbReference type="Gene3D" id="3.40.50.300">
    <property type="entry name" value="P-loop containing nucleotide triphosphate hydrolases"/>
    <property type="match status" value="1"/>
</dbReference>
<accession>A0A2Z5R1Q2</accession>
<reference evidence="4 5" key="1">
    <citation type="submission" date="2016-10" db="EMBL/GenBank/DDBJ databases">
        <title>Genome sequence of Rothia aeria strain JCM11412.</title>
        <authorList>
            <person name="Nambu T."/>
        </authorList>
    </citation>
    <scope>NUCLEOTIDE SEQUENCE [LARGE SCALE GENOMIC DNA]</scope>
    <source>
        <strain evidence="4 5">JCM 11412</strain>
    </source>
</reference>
<dbReference type="Proteomes" id="UP000250241">
    <property type="component" value="Chromosome"/>
</dbReference>
<feature type="region of interest" description="Disordered" evidence="3">
    <location>
        <begin position="320"/>
        <end position="371"/>
    </location>
</feature>
<sequence>MNIPVILYGDDGTLLHGIESQRGAVSVARTTDDLAEALGFAQTGIARVLLCAVPVTDLTASMVATLAEAEVRVVIIADPRDKLPFGTYWVDSNAELADVLNTLEQASLGTILAVGEQPRPQLAASPDGYGYDAAYGYSIPQTQQAPLEAPEAPQPHNYTVEPIEEPTTVIGNTEPESAPQNPQTYVTYRAYRYDPQAEKAAREVTEVIASDDSSELLANDADNSGAEATNTEEKHTLTPQQQAAELNPEEAVLNEAAAILNGFDPTQPDTSCAETDSARQKADTTQSEKAESAEQQQQYPKPPYEANIDEQTGYLGQWEEQEQPGVPSPYEPQEYQDQPEPWGYESASDTGQFGQETSQGFAPYSGQAPQDSFGYTAPVDATGYAMPPQPSAEWHTVPAEQMPALGNEGQGYQPPSYGQNSMYNQQNAQQPGISSANTIQPRRGTVLTVWGTAGAPGRSTLALNLASTAAADGLKVCLIDADTYNPSLSPLLGLLDEYSGISQMCHFADRASLTEQNAREALCSVALGKYSIDFLSGITRANRWPELRAKSLAASIDWLATRYDVLIIDVASCIEADEELSYDGPVPLRNGAAITALEKADRIVMLGNADVIGVPRLIQAYEQLRDGPYDISPLTRIDLWLCKVRSDASGHGTVGELRRAWERFGPSVGLTGFLPYDRKSLDKAWMRGQTLQECAPKSPLTRGINDLYRKLDIASGYKQPQVAVPASPSAHEPAPAPIRPPVVDTNQQQNPMPVYHGAPAQPEQDAASQPLQPEKSGGTLSRLFGGRKKKN</sequence>
<dbReference type="KEGG" id="raj:RA11412_2293"/>
<feature type="compositionally biased region" description="Polar residues" evidence="3">
    <location>
        <begin position="347"/>
        <end position="360"/>
    </location>
</feature>
<evidence type="ECO:0000256" key="1">
    <source>
        <dbReference type="ARBA" id="ARBA00022741"/>
    </source>
</evidence>
<gene>
    <name evidence="4" type="ORF">RA11412_2293</name>
</gene>
<dbReference type="EMBL" id="AP017895">
    <property type="protein sequence ID" value="BAV88592.1"/>
    <property type="molecule type" value="Genomic_DNA"/>
</dbReference>
<keyword evidence="1" id="KW-0547">Nucleotide-binding</keyword>
<evidence type="ECO:0000256" key="2">
    <source>
        <dbReference type="ARBA" id="ARBA00022840"/>
    </source>
</evidence>
<dbReference type="PANTHER" id="PTHR43384">
    <property type="entry name" value="SEPTUM SITE-DETERMINING PROTEIN MIND HOMOLOG, CHLOROPLASTIC-RELATED"/>
    <property type="match status" value="1"/>
</dbReference>
<dbReference type="AlphaFoldDB" id="A0A2Z5R1Q2"/>
<feature type="region of interest" description="Disordered" evidence="3">
    <location>
        <begin position="211"/>
        <end position="243"/>
    </location>
</feature>
<evidence type="ECO:0000256" key="3">
    <source>
        <dbReference type="SAM" id="MobiDB-lite"/>
    </source>
</evidence>
<keyword evidence="2" id="KW-0067">ATP-binding</keyword>
<dbReference type="GO" id="GO:0051782">
    <property type="term" value="P:negative regulation of cell division"/>
    <property type="evidence" value="ECO:0007669"/>
    <property type="project" value="TreeGrafter"/>
</dbReference>
<dbReference type="GO" id="GO:0005829">
    <property type="term" value="C:cytosol"/>
    <property type="evidence" value="ECO:0007669"/>
    <property type="project" value="TreeGrafter"/>
</dbReference>
<evidence type="ECO:0000313" key="4">
    <source>
        <dbReference type="EMBL" id="BAV88592.1"/>
    </source>
</evidence>
<protein>
    <submittedName>
        <fullName evidence="4">ATPase</fullName>
    </submittedName>
</protein>
<dbReference type="InterPro" id="IPR027417">
    <property type="entry name" value="P-loop_NTPase"/>
</dbReference>
<evidence type="ECO:0000313" key="5">
    <source>
        <dbReference type="Proteomes" id="UP000250241"/>
    </source>
</evidence>
<dbReference type="RefSeq" id="WP_128087948.1">
    <property type="nucleotide sequence ID" value="NZ_CBDEQU010000059.1"/>
</dbReference>
<proteinExistence type="predicted"/>
<dbReference type="GeneID" id="93862658"/>
<dbReference type="PANTHER" id="PTHR43384:SF6">
    <property type="entry name" value="SEPTUM SITE-DETERMINING PROTEIN MIND HOMOLOG, CHLOROPLASTIC"/>
    <property type="match status" value="1"/>
</dbReference>
<keyword evidence="5" id="KW-1185">Reference proteome</keyword>
<feature type="compositionally biased region" description="Basic and acidic residues" evidence="3">
    <location>
        <begin position="276"/>
        <end position="292"/>
    </location>
</feature>
<dbReference type="GO" id="GO:0005524">
    <property type="term" value="F:ATP binding"/>
    <property type="evidence" value="ECO:0007669"/>
    <property type="project" value="UniProtKB-KW"/>
</dbReference>
<feature type="compositionally biased region" description="Low complexity" evidence="3">
    <location>
        <begin position="722"/>
        <end position="733"/>
    </location>
</feature>
<dbReference type="InterPro" id="IPR050625">
    <property type="entry name" value="ParA/MinD_ATPase"/>
</dbReference>
<feature type="region of interest" description="Disordered" evidence="3">
    <location>
        <begin position="722"/>
        <end position="791"/>
    </location>
</feature>
<name>A0A2Z5R1Q2_9MICC</name>
<dbReference type="GO" id="GO:0016887">
    <property type="term" value="F:ATP hydrolysis activity"/>
    <property type="evidence" value="ECO:0007669"/>
    <property type="project" value="TreeGrafter"/>
</dbReference>
<feature type="region of interest" description="Disordered" evidence="3">
    <location>
        <begin position="262"/>
        <end position="308"/>
    </location>
</feature>